<keyword evidence="6" id="KW-1185">Reference proteome</keyword>
<dbReference type="AlphaFoldDB" id="A0A5D0TRQ4"/>
<dbReference type="InterPro" id="IPR036388">
    <property type="entry name" value="WH-like_DNA-bd_sf"/>
</dbReference>
<dbReference type="RefSeq" id="WP_148356077.1">
    <property type="nucleotide sequence ID" value="NZ_JBHSBF010000041.1"/>
</dbReference>
<evidence type="ECO:0000259" key="4">
    <source>
        <dbReference type="Pfam" id="PF20803"/>
    </source>
</evidence>
<feature type="domain" description="Transcriptional repressor PaaX-like N-terminal" evidence="2">
    <location>
        <begin position="25"/>
        <end position="87"/>
    </location>
</feature>
<dbReference type="PANTHER" id="PTHR30319:SF1">
    <property type="entry name" value="TRANSCRIPTIONAL REPRESSOR PAAX"/>
    <property type="match status" value="1"/>
</dbReference>
<dbReference type="EMBL" id="VSFF01000021">
    <property type="protein sequence ID" value="TYC07589.1"/>
    <property type="molecule type" value="Genomic_DNA"/>
</dbReference>
<name>A0A5D0TRQ4_9ACTN</name>
<evidence type="ECO:0000259" key="2">
    <source>
        <dbReference type="Pfam" id="PF07848"/>
    </source>
</evidence>
<dbReference type="SUPFAM" id="SSF46785">
    <property type="entry name" value="Winged helix' DNA-binding domain"/>
    <property type="match status" value="1"/>
</dbReference>
<reference evidence="5 6" key="1">
    <citation type="submission" date="2019-08" db="EMBL/GenBank/DDBJ databases">
        <title>Actinomadura sp. nov. CYP1-5 isolated from mountain soil.</title>
        <authorList>
            <person name="Songsumanus A."/>
            <person name="Kuncharoen N."/>
            <person name="Kudo T."/>
            <person name="Yuki M."/>
            <person name="Igarashi Y."/>
            <person name="Tanasupawat S."/>
        </authorList>
    </citation>
    <scope>NUCLEOTIDE SEQUENCE [LARGE SCALE GENOMIC DNA]</scope>
    <source>
        <strain evidence="5 6">GKU157</strain>
    </source>
</reference>
<feature type="domain" description="Transcriptional repressor PaaX-like central Cas2-like" evidence="4">
    <location>
        <begin position="110"/>
        <end position="183"/>
    </location>
</feature>
<dbReference type="Pfam" id="PF07848">
    <property type="entry name" value="PaaX"/>
    <property type="match status" value="1"/>
</dbReference>
<evidence type="ECO:0000313" key="5">
    <source>
        <dbReference type="EMBL" id="TYC07589.1"/>
    </source>
</evidence>
<dbReference type="Proteomes" id="UP000322634">
    <property type="component" value="Unassembled WGS sequence"/>
</dbReference>
<evidence type="ECO:0000256" key="1">
    <source>
        <dbReference type="SAM" id="MobiDB-lite"/>
    </source>
</evidence>
<dbReference type="Gene3D" id="3.30.70.2650">
    <property type="match status" value="1"/>
</dbReference>
<evidence type="ECO:0000259" key="3">
    <source>
        <dbReference type="Pfam" id="PF08223"/>
    </source>
</evidence>
<feature type="domain" description="Transcriptional repressor PaaX-like C-terminal" evidence="3">
    <location>
        <begin position="193"/>
        <end position="276"/>
    </location>
</feature>
<dbReference type="GO" id="GO:0006351">
    <property type="term" value="P:DNA-templated transcription"/>
    <property type="evidence" value="ECO:0007669"/>
    <property type="project" value="InterPro"/>
</dbReference>
<feature type="region of interest" description="Disordered" evidence="1">
    <location>
        <begin position="1"/>
        <end position="22"/>
    </location>
</feature>
<dbReference type="PANTHER" id="PTHR30319">
    <property type="entry name" value="PHENYLACETIC ACID REGULATOR-RELATED TRANSCRIPTIONAL REPRESSOR"/>
    <property type="match status" value="1"/>
</dbReference>
<dbReference type="InterPro" id="IPR036390">
    <property type="entry name" value="WH_DNA-bd_sf"/>
</dbReference>
<dbReference type="InterPro" id="IPR012906">
    <property type="entry name" value="PaaX-like_N"/>
</dbReference>
<dbReference type="InterPro" id="IPR048846">
    <property type="entry name" value="PaaX-like_central"/>
</dbReference>
<dbReference type="Pfam" id="PF08223">
    <property type="entry name" value="PaaX_C"/>
    <property type="match status" value="1"/>
</dbReference>
<sequence length="286" mass="33078">MIRRAVSPRSEHPGPPRSSEQIEPQELVITMFAIYVRDDPRPAWSGGIVDLLTAFGITPAAARVSLHRVVERGLLERHRNGRFISYTPTARLLELISVGDRRLSAFARDEPWDGTWSLVWYAIPDDMRRERHRLSRRLRFLGFGPLEDSTWVAPRDQSAELVPYLEHLGIDQRVTLFVGRHELAPETVIARAWDGDELLQRYELFIEEFGQPPLGGDDNETFVARTRLFNTFRRFPYLDPGLPREFFPAAERRQAAINLYEKWSPELAQRSQHHFDVVTRRAVSPS</sequence>
<evidence type="ECO:0000313" key="6">
    <source>
        <dbReference type="Proteomes" id="UP000322634"/>
    </source>
</evidence>
<dbReference type="InterPro" id="IPR011965">
    <property type="entry name" value="PaaX_trns_reg"/>
</dbReference>
<dbReference type="Pfam" id="PF20803">
    <property type="entry name" value="PaaX_M"/>
    <property type="match status" value="1"/>
</dbReference>
<gene>
    <name evidence="5" type="ORF">FXF65_42060</name>
</gene>
<proteinExistence type="predicted"/>
<dbReference type="Gene3D" id="1.10.10.10">
    <property type="entry name" value="Winged helix-like DNA-binding domain superfamily/Winged helix DNA-binding domain"/>
    <property type="match status" value="1"/>
</dbReference>
<dbReference type="PIRSF" id="PIRSF020623">
    <property type="entry name" value="PaaX"/>
    <property type="match status" value="1"/>
</dbReference>
<dbReference type="InterPro" id="IPR013225">
    <property type="entry name" value="PaaX_C"/>
</dbReference>
<organism evidence="5 6">
    <name type="scientific">Actinomadura syzygii</name>
    <dbReference type="NCBI Taxonomy" id="1427538"/>
    <lineage>
        <taxon>Bacteria</taxon>
        <taxon>Bacillati</taxon>
        <taxon>Actinomycetota</taxon>
        <taxon>Actinomycetes</taxon>
        <taxon>Streptosporangiales</taxon>
        <taxon>Thermomonosporaceae</taxon>
        <taxon>Actinomadura</taxon>
    </lineage>
</organism>
<comment type="caution">
    <text evidence="5">The sequence shown here is derived from an EMBL/GenBank/DDBJ whole genome shotgun (WGS) entry which is preliminary data.</text>
</comment>
<protein>
    <submittedName>
        <fullName evidence="5">PaaX family transcriptional regulator</fullName>
    </submittedName>
</protein>
<dbReference type="OrthoDB" id="2270427at2"/>
<accession>A0A5D0TRQ4</accession>